<reference evidence="6 7" key="1">
    <citation type="submission" date="2024-10" db="EMBL/GenBank/DDBJ databases">
        <title>The Natural Products Discovery Center: Release of the First 8490 Sequenced Strains for Exploring Actinobacteria Biosynthetic Diversity.</title>
        <authorList>
            <person name="Kalkreuter E."/>
            <person name="Kautsar S.A."/>
            <person name="Yang D."/>
            <person name="Bader C.D."/>
            <person name="Teijaro C.N."/>
            <person name="Fluegel L."/>
            <person name="Davis C.M."/>
            <person name="Simpson J.R."/>
            <person name="Lauterbach L."/>
            <person name="Steele A.D."/>
            <person name="Gui C."/>
            <person name="Meng S."/>
            <person name="Li G."/>
            <person name="Viehrig K."/>
            <person name="Ye F."/>
            <person name="Su P."/>
            <person name="Kiefer A.F."/>
            <person name="Nichols A."/>
            <person name="Cepeda A.J."/>
            <person name="Yan W."/>
            <person name="Fan B."/>
            <person name="Jiang Y."/>
            <person name="Adhikari A."/>
            <person name="Zheng C.-J."/>
            <person name="Schuster L."/>
            <person name="Cowan T.M."/>
            <person name="Smanski M.J."/>
            <person name="Chevrette M.G."/>
            <person name="De Carvalho L.P.S."/>
            <person name="Shen B."/>
        </authorList>
    </citation>
    <scope>NUCLEOTIDE SEQUENCE [LARGE SCALE GENOMIC DNA]</scope>
    <source>
        <strain evidence="6 7">NPDC015755</strain>
    </source>
</reference>
<accession>A0ABW6YK69</accession>
<dbReference type="CDD" id="cd03467">
    <property type="entry name" value="Rieske"/>
    <property type="match status" value="1"/>
</dbReference>
<evidence type="ECO:0000256" key="2">
    <source>
        <dbReference type="ARBA" id="ARBA00022723"/>
    </source>
</evidence>
<dbReference type="EMBL" id="JBIBSM010000020">
    <property type="protein sequence ID" value="MFF8280257.1"/>
    <property type="molecule type" value="Genomic_DNA"/>
</dbReference>
<evidence type="ECO:0000259" key="5">
    <source>
        <dbReference type="PROSITE" id="PS51296"/>
    </source>
</evidence>
<keyword evidence="4" id="KW-0411">Iron-sulfur</keyword>
<dbReference type="PROSITE" id="PS51296">
    <property type="entry name" value="RIESKE"/>
    <property type="match status" value="1"/>
</dbReference>
<dbReference type="Pfam" id="PF00355">
    <property type="entry name" value="Rieske"/>
    <property type="match status" value="1"/>
</dbReference>
<proteinExistence type="predicted"/>
<dbReference type="Proteomes" id="UP001603013">
    <property type="component" value="Unassembled WGS sequence"/>
</dbReference>
<protein>
    <submittedName>
        <fullName evidence="6">Rieske (2Fe-2S) protein</fullName>
    </submittedName>
</protein>
<evidence type="ECO:0000256" key="1">
    <source>
        <dbReference type="ARBA" id="ARBA00022714"/>
    </source>
</evidence>
<sequence length="120" mass="12938">MKGRKGAKAPAQPRVRAEFSRSAHNALVAGDDLYFVMERDKAVHVISSSCPHRGGPLHLGDVEGDRLRCPWHGGLFPVGRLCDRSHPSVRVGDTVTVYLPAGEHDPVPVHTMVRAGVDAA</sequence>
<organism evidence="6 7">
    <name type="scientific">Streptomyces lateritius</name>
    <dbReference type="NCBI Taxonomy" id="67313"/>
    <lineage>
        <taxon>Bacteria</taxon>
        <taxon>Bacillati</taxon>
        <taxon>Actinomycetota</taxon>
        <taxon>Actinomycetes</taxon>
        <taxon>Kitasatosporales</taxon>
        <taxon>Streptomycetaceae</taxon>
        <taxon>Streptomyces</taxon>
    </lineage>
</organism>
<comment type="caution">
    <text evidence="6">The sequence shown here is derived from an EMBL/GenBank/DDBJ whole genome shotgun (WGS) entry which is preliminary data.</text>
</comment>
<evidence type="ECO:0000313" key="6">
    <source>
        <dbReference type="EMBL" id="MFF8280257.1"/>
    </source>
</evidence>
<keyword evidence="7" id="KW-1185">Reference proteome</keyword>
<dbReference type="Gene3D" id="2.102.10.10">
    <property type="entry name" value="Rieske [2Fe-2S] iron-sulphur domain"/>
    <property type="match status" value="1"/>
</dbReference>
<gene>
    <name evidence="6" type="ORF">ACF05T_29920</name>
</gene>
<name>A0ABW6YK69_9ACTN</name>
<keyword evidence="1" id="KW-0001">2Fe-2S</keyword>
<keyword evidence="3" id="KW-0408">Iron</keyword>
<dbReference type="InterPro" id="IPR017941">
    <property type="entry name" value="Rieske_2Fe-2S"/>
</dbReference>
<keyword evidence="2" id="KW-0479">Metal-binding</keyword>
<evidence type="ECO:0000256" key="3">
    <source>
        <dbReference type="ARBA" id="ARBA00023004"/>
    </source>
</evidence>
<dbReference type="RefSeq" id="WP_391937125.1">
    <property type="nucleotide sequence ID" value="NZ_JBIBSM010000020.1"/>
</dbReference>
<evidence type="ECO:0000313" key="7">
    <source>
        <dbReference type="Proteomes" id="UP001603013"/>
    </source>
</evidence>
<dbReference type="SUPFAM" id="SSF50022">
    <property type="entry name" value="ISP domain"/>
    <property type="match status" value="1"/>
</dbReference>
<evidence type="ECO:0000256" key="4">
    <source>
        <dbReference type="ARBA" id="ARBA00023014"/>
    </source>
</evidence>
<feature type="domain" description="Rieske" evidence="5">
    <location>
        <begin position="11"/>
        <end position="97"/>
    </location>
</feature>
<dbReference type="InterPro" id="IPR036922">
    <property type="entry name" value="Rieske_2Fe-2S_sf"/>
</dbReference>